<dbReference type="PANTHER" id="PTHR42060">
    <property type="entry name" value="NHL REPEAT-CONTAINING PROTEIN-RELATED"/>
    <property type="match status" value="1"/>
</dbReference>
<organism evidence="2 3">
    <name type="scientific">Dendryphion nanum</name>
    <dbReference type="NCBI Taxonomy" id="256645"/>
    <lineage>
        <taxon>Eukaryota</taxon>
        <taxon>Fungi</taxon>
        <taxon>Dikarya</taxon>
        <taxon>Ascomycota</taxon>
        <taxon>Pezizomycotina</taxon>
        <taxon>Dothideomycetes</taxon>
        <taxon>Pleosporomycetidae</taxon>
        <taxon>Pleosporales</taxon>
        <taxon>Torulaceae</taxon>
        <taxon>Dendryphion</taxon>
    </lineage>
</organism>
<gene>
    <name evidence="2" type="ORF">B0J11DRAFT_557992</name>
</gene>
<evidence type="ECO:0008006" key="4">
    <source>
        <dbReference type="Google" id="ProtNLM"/>
    </source>
</evidence>
<dbReference type="EMBL" id="JAGMWT010000005">
    <property type="protein sequence ID" value="KAH7128496.1"/>
    <property type="molecule type" value="Genomic_DNA"/>
</dbReference>
<protein>
    <recommendedName>
        <fullName evidence="4">SMP-30/Gluconolactonase/LRE-like region domain-containing protein</fullName>
    </recommendedName>
</protein>
<keyword evidence="3" id="KW-1185">Reference proteome</keyword>
<dbReference type="Proteomes" id="UP000700596">
    <property type="component" value="Unassembled WGS sequence"/>
</dbReference>
<evidence type="ECO:0000313" key="3">
    <source>
        <dbReference type="Proteomes" id="UP000700596"/>
    </source>
</evidence>
<comment type="caution">
    <text evidence="2">The sequence shown here is derived from an EMBL/GenBank/DDBJ whole genome shotgun (WGS) entry which is preliminary data.</text>
</comment>
<proteinExistence type="predicted"/>
<feature type="signal peptide" evidence="1">
    <location>
        <begin position="1"/>
        <end position="18"/>
    </location>
</feature>
<dbReference type="Gene3D" id="2.120.10.30">
    <property type="entry name" value="TolB, C-terminal domain"/>
    <property type="match status" value="1"/>
</dbReference>
<dbReference type="SUPFAM" id="SSF63829">
    <property type="entry name" value="Calcium-dependent phosphotriesterase"/>
    <property type="match status" value="1"/>
</dbReference>
<dbReference type="AlphaFoldDB" id="A0A9P9E0F9"/>
<evidence type="ECO:0000313" key="2">
    <source>
        <dbReference type="EMBL" id="KAH7128496.1"/>
    </source>
</evidence>
<keyword evidence="1" id="KW-0732">Signal</keyword>
<dbReference type="PANTHER" id="PTHR42060:SF1">
    <property type="entry name" value="NHL REPEAT-CONTAINING PROTEIN"/>
    <property type="match status" value="1"/>
</dbReference>
<reference evidence="2" key="1">
    <citation type="journal article" date="2021" name="Nat. Commun.">
        <title>Genetic determinants of endophytism in the Arabidopsis root mycobiome.</title>
        <authorList>
            <person name="Mesny F."/>
            <person name="Miyauchi S."/>
            <person name="Thiergart T."/>
            <person name="Pickel B."/>
            <person name="Atanasova L."/>
            <person name="Karlsson M."/>
            <person name="Huettel B."/>
            <person name="Barry K.W."/>
            <person name="Haridas S."/>
            <person name="Chen C."/>
            <person name="Bauer D."/>
            <person name="Andreopoulos W."/>
            <person name="Pangilinan J."/>
            <person name="LaButti K."/>
            <person name="Riley R."/>
            <person name="Lipzen A."/>
            <person name="Clum A."/>
            <person name="Drula E."/>
            <person name="Henrissat B."/>
            <person name="Kohler A."/>
            <person name="Grigoriev I.V."/>
            <person name="Martin F.M."/>
            <person name="Hacquard S."/>
        </authorList>
    </citation>
    <scope>NUCLEOTIDE SEQUENCE</scope>
    <source>
        <strain evidence="2">MPI-CAGE-CH-0243</strain>
    </source>
</reference>
<dbReference type="InterPro" id="IPR011042">
    <property type="entry name" value="6-blade_b-propeller_TolB-like"/>
</dbReference>
<evidence type="ECO:0000256" key="1">
    <source>
        <dbReference type="SAM" id="SignalP"/>
    </source>
</evidence>
<dbReference type="InterPro" id="IPR052998">
    <property type="entry name" value="Hetero-Diels-Alderase-like"/>
</dbReference>
<accession>A0A9P9E0F9</accession>
<name>A0A9P9E0F9_9PLEO</name>
<feature type="chain" id="PRO_5040127632" description="SMP-30/Gluconolactonase/LRE-like region domain-containing protein" evidence="1">
    <location>
        <begin position="19"/>
        <end position="337"/>
    </location>
</feature>
<sequence>MVGHISAVLSLLFTVGLSETTVQASTVGVWLENIAVRKNGDLVITQLRPAILHTVRDPTAKKVALTPIYTWNVENVTDLLGITETFPDTFNVIAGNATADAQGYPGTFSSWEVKFDSSSSTPKVRKIANIPEAKLLNGNVAVPSNPKIVLIADSQFGLLFRLDTVTGKYEIIADRPELKPRPEIHNDPVGFGINGIKIRGNYLYFSSSNLVSIYRVKITSDGYIAHDGKAPIEKYADLNDLATFIDDFAIGDDGTIWAITNFDNNVIAISPKGKKEVVVGSKGSLTVAGGTAAAFGRTKKDKDILYVTTSGALANPVNGTITEPGKVVAIDTTGYKN</sequence>
<dbReference type="OrthoDB" id="9977941at2759"/>